<name>W4KFU8_HETIT</name>
<dbReference type="KEGG" id="hir:HETIRDRAFT_449532"/>
<sequence length="267" mass="29349">MPPKRKAPLEATESERPLTRFRTRSADLASSTELPAPRRTRARGPASPILEVSEPAVKRRRAGARKAESNNITGEISQKDESSHPDETPDVVPVRRGRPRKPSTSEGVPKTKPARPTRIIRSKAQEHSQHEDEHESNDKVVQAPTRRGRPRKAASSVPQSSKPVMVNTVAPEPHEVRSNEYATQSLVPVRRGRPRKAATLASQNSKPSKKLKPDIIPLEPDESHSDTEEHEQSKGLEEPSTALQPSSKVVDEQIAEASSPAIYTSAN</sequence>
<reference evidence="2 3" key="1">
    <citation type="journal article" date="2012" name="New Phytol.">
        <title>Insight into trade-off between wood decay and parasitism from the genome of a fungal forest pathogen.</title>
        <authorList>
            <person name="Olson A."/>
            <person name="Aerts A."/>
            <person name="Asiegbu F."/>
            <person name="Belbahri L."/>
            <person name="Bouzid O."/>
            <person name="Broberg A."/>
            <person name="Canback B."/>
            <person name="Coutinho P.M."/>
            <person name="Cullen D."/>
            <person name="Dalman K."/>
            <person name="Deflorio G."/>
            <person name="van Diepen L.T."/>
            <person name="Dunand C."/>
            <person name="Duplessis S."/>
            <person name="Durling M."/>
            <person name="Gonthier P."/>
            <person name="Grimwood J."/>
            <person name="Fossdal C.G."/>
            <person name="Hansson D."/>
            <person name="Henrissat B."/>
            <person name="Hietala A."/>
            <person name="Himmelstrand K."/>
            <person name="Hoffmeister D."/>
            <person name="Hogberg N."/>
            <person name="James T.Y."/>
            <person name="Karlsson M."/>
            <person name="Kohler A."/>
            <person name="Kues U."/>
            <person name="Lee Y.H."/>
            <person name="Lin Y.C."/>
            <person name="Lind M."/>
            <person name="Lindquist E."/>
            <person name="Lombard V."/>
            <person name="Lucas S."/>
            <person name="Lunden K."/>
            <person name="Morin E."/>
            <person name="Murat C."/>
            <person name="Park J."/>
            <person name="Raffaello T."/>
            <person name="Rouze P."/>
            <person name="Salamov A."/>
            <person name="Schmutz J."/>
            <person name="Solheim H."/>
            <person name="Stahlberg J."/>
            <person name="Velez H."/>
            <person name="de Vries R.P."/>
            <person name="Wiebenga A."/>
            <person name="Woodward S."/>
            <person name="Yakovlev I."/>
            <person name="Garbelotto M."/>
            <person name="Martin F."/>
            <person name="Grigoriev I.V."/>
            <person name="Stenlid J."/>
        </authorList>
    </citation>
    <scope>NUCLEOTIDE SEQUENCE [LARGE SCALE GENOMIC DNA]</scope>
    <source>
        <strain evidence="2 3">TC 32-1</strain>
    </source>
</reference>
<dbReference type="HOGENOM" id="CLU_1042277_0_0_1"/>
<dbReference type="GeneID" id="20675956"/>
<dbReference type="AlphaFoldDB" id="W4KFU8"/>
<feature type="region of interest" description="Disordered" evidence="1">
    <location>
        <begin position="1"/>
        <end position="267"/>
    </location>
</feature>
<feature type="compositionally biased region" description="Basic residues" evidence="1">
    <location>
        <begin position="112"/>
        <end position="121"/>
    </location>
</feature>
<feature type="compositionally biased region" description="Basic and acidic residues" evidence="1">
    <location>
        <begin position="221"/>
        <end position="237"/>
    </location>
</feature>
<evidence type="ECO:0000313" key="2">
    <source>
        <dbReference type="EMBL" id="ETW83926.1"/>
    </source>
</evidence>
<dbReference type="RefSeq" id="XP_009543654.1">
    <property type="nucleotide sequence ID" value="XM_009545359.1"/>
</dbReference>
<keyword evidence="3" id="KW-1185">Reference proteome</keyword>
<accession>W4KFU8</accession>
<evidence type="ECO:0000256" key="1">
    <source>
        <dbReference type="SAM" id="MobiDB-lite"/>
    </source>
</evidence>
<proteinExistence type="predicted"/>
<feature type="compositionally biased region" description="Basic and acidic residues" evidence="1">
    <location>
        <begin position="77"/>
        <end position="87"/>
    </location>
</feature>
<feature type="compositionally biased region" description="Basic and acidic residues" evidence="1">
    <location>
        <begin position="123"/>
        <end position="138"/>
    </location>
</feature>
<protein>
    <submittedName>
        <fullName evidence="2">Uncharacterized protein</fullName>
    </submittedName>
</protein>
<dbReference type="Proteomes" id="UP000030671">
    <property type="component" value="Unassembled WGS sequence"/>
</dbReference>
<dbReference type="InParanoid" id="W4KFU8"/>
<evidence type="ECO:0000313" key="3">
    <source>
        <dbReference type="Proteomes" id="UP000030671"/>
    </source>
</evidence>
<dbReference type="EMBL" id="KI925456">
    <property type="protein sequence ID" value="ETW83926.1"/>
    <property type="molecule type" value="Genomic_DNA"/>
</dbReference>
<gene>
    <name evidence="2" type="ORF">HETIRDRAFT_449532</name>
</gene>
<organism evidence="2 3">
    <name type="scientific">Heterobasidion irregulare (strain TC 32-1)</name>
    <dbReference type="NCBI Taxonomy" id="747525"/>
    <lineage>
        <taxon>Eukaryota</taxon>
        <taxon>Fungi</taxon>
        <taxon>Dikarya</taxon>
        <taxon>Basidiomycota</taxon>
        <taxon>Agaricomycotina</taxon>
        <taxon>Agaricomycetes</taxon>
        <taxon>Russulales</taxon>
        <taxon>Bondarzewiaceae</taxon>
        <taxon>Heterobasidion</taxon>
        <taxon>Heterobasidion annosum species complex</taxon>
    </lineage>
</organism>